<feature type="transmembrane region" description="Helical" evidence="8">
    <location>
        <begin position="348"/>
        <end position="367"/>
    </location>
</feature>
<keyword evidence="11" id="KW-1185">Reference proteome</keyword>
<evidence type="ECO:0000256" key="3">
    <source>
        <dbReference type="ARBA" id="ARBA00022475"/>
    </source>
</evidence>
<sequence>MPQRASPLAPFQHKTFRALWSATLVSNLGGLIQAVGAGWMMTTIATSQDMVALVQASTTLPVMVFSLAAGALADNYDRRRIMLTAQSLMLMVSLALAVFAYFNLLTPWLLLSFTFLIGCGGALHNPSWQASMGDIVPREDLPAAVALNSMGFNLMRSVGPAIGGLIVAAAGAAMAFIINAFSYIALLLALWRWQPPKSQNTLPRESFGRAIAAGLRYVSMSPNLLKVMFRGFLFGLSGIAILALLPIVARDLVAGNAFTYGMMLGAFGLGAIGGAMLSARLREVMSNEWIVRLAFLMFAGSCICLGLSTQFWLSWLLLLPAGVSWVLALSLFNVTVQLSTPRWVVGRALALYQTATFGGMATGSWIWGSIAESHGVDLSLIIAGIVLIGGAAVGLMFKLPEFDALNLDPLNRFNEPELKLDIRSRSGPIMIMIDYKIDQDDVTQFLSLMADRRRVRIRDGAQQWALLRDLEHPETWTESYHVPTWVEYVRHNQRRTQADAEIWERLKALHRGEKPPVVHRMIERQTVTPHDDMPLKPHTDDHAIV</sequence>
<evidence type="ECO:0000256" key="5">
    <source>
        <dbReference type="ARBA" id="ARBA00022989"/>
    </source>
</evidence>
<dbReference type="RefSeq" id="WP_343806343.1">
    <property type="nucleotide sequence ID" value="NZ_BAAADE010000006.1"/>
</dbReference>
<feature type="transmembrane region" description="Helical" evidence="8">
    <location>
        <begin position="161"/>
        <end position="191"/>
    </location>
</feature>
<dbReference type="Gene3D" id="1.20.1250.20">
    <property type="entry name" value="MFS general substrate transporter like domains"/>
    <property type="match status" value="1"/>
</dbReference>
<evidence type="ECO:0000256" key="7">
    <source>
        <dbReference type="SAM" id="MobiDB-lite"/>
    </source>
</evidence>
<comment type="subcellular location">
    <subcellularLocation>
        <location evidence="1">Cell membrane</location>
        <topology evidence="1">Multi-pass membrane protein</topology>
    </subcellularLocation>
</comment>
<reference evidence="11" key="1">
    <citation type="journal article" date="2019" name="Int. J. Syst. Evol. Microbiol.">
        <title>The Global Catalogue of Microorganisms (GCM) 10K type strain sequencing project: providing services to taxonomists for standard genome sequencing and annotation.</title>
        <authorList>
            <consortium name="The Broad Institute Genomics Platform"/>
            <consortium name="The Broad Institute Genome Sequencing Center for Infectious Disease"/>
            <person name="Wu L."/>
            <person name="Ma J."/>
        </authorList>
    </citation>
    <scope>NUCLEOTIDE SEQUENCE [LARGE SCALE GENOMIC DNA]</scope>
    <source>
        <strain evidence="11">JCM 15115</strain>
    </source>
</reference>
<comment type="caution">
    <text evidence="10">The sequence shown here is derived from an EMBL/GenBank/DDBJ whole genome shotgun (WGS) entry which is preliminary data.</text>
</comment>
<dbReference type="PANTHER" id="PTHR23513:SF11">
    <property type="entry name" value="STAPHYLOFERRIN A TRANSPORTER"/>
    <property type="match status" value="1"/>
</dbReference>
<keyword evidence="6 8" id="KW-0472">Membrane</keyword>
<evidence type="ECO:0000313" key="10">
    <source>
        <dbReference type="EMBL" id="GAA0609358.1"/>
    </source>
</evidence>
<dbReference type="PANTHER" id="PTHR23513">
    <property type="entry name" value="INTEGRAL MEMBRANE EFFLUX PROTEIN-RELATED"/>
    <property type="match status" value="1"/>
</dbReference>
<dbReference type="EMBL" id="BAAADE010000006">
    <property type="protein sequence ID" value="GAA0609358.1"/>
    <property type="molecule type" value="Genomic_DNA"/>
</dbReference>
<evidence type="ECO:0000259" key="9">
    <source>
        <dbReference type="PROSITE" id="PS50850"/>
    </source>
</evidence>
<feature type="transmembrane region" description="Helical" evidence="8">
    <location>
        <begin position="315"/>
        <end position="336"/>
    </location>
</feature>
<keyword evidence="4 8" id="KW-0812">Transmembrane</keyword>
<organism evidence="10 11">
    <name type="scientific">Paenochrobactrum glaciei</name>
    <dbReference type="NCBI Taxonomy" id="486407"/>
    <lineage>
        <taxon>Bacteria</taxon>
        <taxon>Pseudomonadati</taxon>
        <taxon>Pseudomonadota</taxon>
        <taxon>Alphaproteobacteria</taxon>
        <taxon>Hyphomicrobiales</taxon>
        <taxon>Brucellaceae</taxon>
        <taxon>Paenochrobactrum</taxon>
    </lineage>
</organism>
<dbReference type="Pfam" id="PF05977">
    <property type="entry name" value="MFS_3"/>
    <property type="match status" value="1"/>
</dbReference>
<dbReference type="SUPFAM" id="SSF103473">
    <property type="entry name" value="MFS general substrate transporter"/>
    <property type="match status" value="1"/>
</dbReference>
<keyword evidence="3" id="KW-1003">Cell membrane</keyword>
<gene>
    <name evidence="10" type="ORF">GCM10008943_26200</name>
</gene>
<evidence type="ECO:0000256" key="1">
    <source>
        <dbReference type="ARBA" id="ARBA00004651"/>
    </source>
</evidence>
<evidence type="ECO:0000256" key="8">
    <source>
        <dbReference type="SAM" id="Phobius"/>
    </source>
</evidence>
<dbReference type="CDD" id="cd06173">
    <property type="entry name" value="MFS_MefA_like"/>
    <property type="match status" value="1"/>
</dbReference>
<evidence type="ECO:0000256" key="2">
    <source>
        <dbReference type="ARBA" id="ARBA00022448"/>
    </source>
</evidence>
<name>A0ABP3RH78_9HYPH</name>
<feature type="transmembrane region" description="Helical" evidence="8">
    <location>
        <begin position="289"/>
        <end position="309"/>
    </location>
</feature>
<keyword evidence="5 8" id="KW-1133">Transmembrane helix</keyword>
<evidence type="ECO:0000313" key="11">
    <source>
        <dbReference type="Proteomes" id="UP001424441"/>
    </source>
</evidence>
<dbReference type="InterPro" id="IPR010290">
    <property type="entry name" value="TM_effector"/>
</dbReference>
<proteinExistence type="predicted"/>
<dbReference type="InterPro" id="IPR036259">
    <property type="entry name" value="MFS_trans_sf"/>
</dbReference>
<dbReference type="Proteomes" id="UP001424441">
    <property type="component" value="Unassembled WGS sequence"/>
</dbReference>
<feature type="transmembrane region" description="Helical" evidence="8">
    <location>
        <begin position="52"/>
        <end position="73"/>
    </location>
</feature>
<dbReference type="PROSITE" id="PS50850">
    <property type="entry name" value="MFS"/>
    <property type="match status" value="1"/>
</dbReference>
<feature type="region of interest" description="Disordered" evidence="7">
    <location>
        <begin position="526"/>
        <end position="545"/>
    </location>
</feature>
<feature type="transmembrane region" description="Helical" evidence="8">
    <location>
        <begin position="379"/>
        <end position="397"/>
    </location>
</feature>
<accession>A0ABP3RH78</accession>
<protein>
    <submittedName>
        <fullName evidence="10">MFS transporter</fullName>
    </submittedName>
</protein>
<feature type="transmembrane region" description="Helical" evidence="8">
    <location>
        <begin position="257"/>
        <end position="277"/>
    </location>
</feature>
<evidence type="ECO:0000256" key="4">
    <source>
        <dbReference type="ARBA" id="ARBA00022692"/>
    </source>
</evidence>
<dbReference type="InterPro" id="IPR020846">
    <property type="entry name" value="MFS_dom"/>
</dbReference>
<feature type="transmembrane region" description="Helical" evidence="8">
    <location>
        <begin position="227"/>
        <end position="245"/>
    </location>
</feature>
<feature type="transmembrane region" description="Helical" evidence="8">
    <location>
        <begin position="20"/>
        <end position="40"/>
    </location>
</feature>
<feature type="domain" description="Major facilitator superfamily (MFS) profile" evidence="9">
    <location>
        <begin position="15"/>
        <end position="401"/>
    </location>
</feature>
<evidence type="ECO:0000256" key="6">
    <source>
        <dbReference type="ARBA" id="ARBA00023136"/>
    </source>
</evidence>
<keyword evidence="2" id="KW-0813">Transport</keyword>